<feature type="transmembrane region" description="Helical" evidence="7">
    <location>
        <begin position="131"/>
        <end position="148"/>
    </location>
</feature>
<feature type="domain" description="Mechanosensitive ion channel MscS" evidence="8">
    <location>
        <begin position="256"/>
        <end position="323"/>
    </location>
</feature>
<evidence type="ECO:0000259" key="9">
    <source>
        <dbReference type="Pfam" id="PF21082"/>
    </source>
</evidence>
<evidence type="ECO:0000259" key="8">
    <source>
        <dbReference type="Pfam" id="PF00924"/>
    </source>
</evidence>
<comment type="similarity">
    <text evidence="2">Belongs to the MscS (TC 1.A.23) family.</text>
</comment>
<accession>A0ABN0TCU5</accession>
<evidence type="ECO:0000256" key="7">
    <source>
        <dbReference type="SAM" id="Phobius"/>
    </source>
</evidence>
<dbReference type="Gene3D" id="3.30.70.100">
    <property type="match status" value="1"/>
</dbReference>
<comment type="caution">
    <text evidence="11">The sequence shown here is derived from an EMBL/GenBank/DDBJ whole genome shotgun (WGS) entry which is preliminary data.</text>
</comment>
<feature type="transmembrane region" description="Helical" evidence="7">
    <location>
        <begin position="237"/>
        <end position="268"/>
    </location>
</feature>
<evidence type="ECO:0000256" key="2">
    <source>
        <dbReference type="ARBA" id="ARBA00008017"/>
    </source>
</evidence>
<evidence type="ECO:0000313" key="12">
    <source>
        <dbReference type="Proteomes" id="UP001501476"/>
    </source>
</evidence>
<dbReference type="InterPro" id="IPR011066">
    <property type="entry name" value="MscS_channel_C_sf"/>
</dbReference>
<name>A0ABN0TCU5_9GAMM</name>
<dbReference type="SUPFAM" id="SSF82689">
    <property type="entry name" value="Mechanosensitive channel protein MscS (YggB), C-terminal domain"/>
    <property type="match status" value="1"/>
</dbReference>
<feature type="transmembrane region" description="Helical" evidence="7">
    <location>
        <begin position="76"/>
        <end position="95"/>
    </location>
</feature>
<dbReference type="RefSeq" id="WP_286304855.1">
    <property type="nucleotide sequence ID" value="NZ_AP027741.1"/>
</dbReference>
<keyword evidence="12" id="KW-1185">Reference proteome</keyword>
<sequence length="432" mass="48905">MDIEHYQSLIEQFLSQLMHWLSSPKFYSQIGLIILALLIGLSVNRFLRNLSPLLRERPTEGPILQIRQGIFRLRELILPLMLVLSMSVAADISQAVIGQAWLVKLSLSLAVIFMLYTIITRFVEKQLFRKLALWFILPIAVLHVFGWLDEVVAYLETISLQIGNFKISAYGVARVLIFGSVLFWLGRLSNSAGQQIIRNQHDLDIGTREVFAKLFQVGLFFVVFLLLLQIMGINLTALAVFGGALGVGLGFGLQAIASNFISGIILLLDRSLSVGDFVEMEDGRCGTIRELNMRSTTLETYDGKDIMVPNEQFITTSFTNWTHKNTKQRYSLEFQVAYKTDLHQLFELVRETVGSHPQVMSGEDIPIEERPDAEIKGFADSGIDILVEFWMQGIDDGPNRVGADLLLMIWDILKQNDIEIPFPQREVKIINQ</sequence>
<dbReference type="Pfam" id="PF21088">
    <property type="entry name" value="MS_channel_1st"/>
    <property type="match status" value="1"/>
</dbReference>
<feature type="transmembrane region" description="Helical" evidence="7">
    <location>
        <begin position="210"/>
        <end position="231"/>
    </location>
</feature>
<feature type="domain" description="Mechanosensitive ion channel MscS C-terminal" evidence="9">
    <location>
        <begin position="332"/>
        <end position="420"/>
    </location>
</feature>
<dbReference type="InterPro" id="IPR006685">
    <property type="entry name" value="MscS_channel_2nd"/>
</dbReference>
<keyword evidence="6 7" id="KW-0472">Membrane</keyword>
<evidence type="ECO:0000259" key="10">
    <source>
        <dbReference type="Pfam" id="PF21088"/>
    </source>
</evidence>
<reference evidence="11 12" key="1">
    <citation type="journal article" date="2019" name="Int. J. Syst. Evol. Microbiol.">
        <title>The Global Catalogue of Microorganisms (GCM) 10K type strain sequencing project: providing services to taxonomists for standard genome sequencing and annotation.</title>
        <authorList>
            <consortium name="The Broad Institute Genomics Platform"/>
            <consortium name="The Broad Institute Genome Sequencing Center for Infectious Disease"/>
            <person name="Wu L."/>
            <person name="Ma J."/>
        </authorList>
    </citation>
    <scope>NUCLEOTIDE SEQUENCE [LARGE SCALE GENOMIC DNA]</scope>
    <source>
        <strain evidence="11 12">JCM 6886</strain>
    </source>
</reference>
<dbReference type="SUPFAM" id="SSF82861">
    <property type="entry name" value="Mechanosensitive channel protein MscS (YggB), transmembrane region"/>
    <property type="match status" value="1"/>
</dbReference>
<dbReference type="Gene3D" id="1.10.287.1260">
    <property type="match status" value="1"/>
</dbReference>
<keyword evidence="4 7" id="KW-0812">Transmembrane</keyword>
<evidence type="ECO:0000256" key="3">
    <source>
        <dbReference type="ARBA" id="ARBA00022475"/>
    </source>
</evidence>
<feature type="domain" description="Mechanosensitive ion channel transmembrane helices 2/3" evidence="10">
    <location>
        <begin position="213"/>
        <end position="254"/>
    </location>
</feature>
<proteinExistence type="inferred from homology"/>
<evidence type="ECO:0000256" key="6">
    <source>
        <dbReference type="ARBA" id="ARBA00023136"/>
    </source>
</evidence>
<evidence type="ECO:0000256" key="4">
    <source>
        <dbReference type="ARBA" id="ARBA00022692"/>
    </source>
</evidence>
<feature type="transmembrane region" description="Helical" evidence="7">
    <location>
        <begin position="26"/>
        <end position="47"/>
    </location>
</feature>
<keyword evidence="3" id="KW-1003">Cell membrane</keyword>
<dbReference type="EMBL" id="BAAADG010000003">
    <property type="protein sequence ID" value="GAA0218498.1"/>
    <property type="molecule type" value="Genomic_DNA"/>
</dbReference>
<dbReference type="PANTHER" id="PTHR30347">
    <property type="entry name" value="POTASSIUM CHANNEL RELATED"/>
    <property type="match status" value="1"/>
</dbReference>
<evidence type="ECO:0000256" key="1">
    <source>
        <dbReference type="ARBA" id="ARBA00004651"/>
    </source>
</evidence>
<keyword evidence="5 7" id="KW-1133">Transmembrane helix</keyword>
<protein>
    <submittedName>
        <fullName evidence="11">Mechanosensitive ion channel</fullName>
    </submittedName>
</protein>
<organism evidence="11 12">
    <name type="scientific">Methylophaga marina</name>
    <dbReference type="NCBI Taxonomy" id="45495"/>
    <lineage>
        <taxon>Bacteria</taxon>
        <taxon>Pseudomonadati</taxon>
        <taxon>Pseudomonadota</taxon>
        <taxon>Gammaproteobacteria</taxon>
        <taxon>Thiotrichales</taxon>
        <taxon>Piscirickettsiaceae</taxon>
        <taxon>Methylophaga</taxon>
    </lineage>
</organism>
<evidence type="ECO:0000313" key="11">
    <source>
        <dbReference type="EMBL" id="GAA0218498.1"/>
    </source>
</evidence>
<dbReference type="InterPro" id="IPR052702">
    <property type="entry name" value="MscS-like_channel"/>
</dbReference>
<dbReference type="Proteomes" id="UP001501476">
    <property type="component" value="Unassembled WGS sequence"/>
</dbReference>
<dbReference type="InterPro" id="IPR011014">
    <property type="entry name" value="MscS_channel_TM-2"/>
</dbReference>
<dbReference type="Pfam" id="PF21082">
    <property type="entry name" value="MS_channel_3rd"/>
    <property type="match status" value="1"/>
</dbReference>
<gene>
    <name evidence="11" type="ORF">GCM10008964_07590</name>
</gene>
<dbReference type="InterPro" id="IPR049142">
    <property type="entry name" value="MS_channel_1st"/>
</dbReference>
<comment type="subcellular location">
    <subcellularLocation>
        <location evidence="1">Cell membrane</location>
        <topology evidence="1">Multi-pass membrane protein</topology>
    </subcellularLocation>
</comment>
<feature type="transmembrane region" description="Helical" evidence="7">
    <location>
        <begin position="101"/>
        <end position="119"/>
    </location>
</feature>
<dbReference type="InterPro" id="IPR049278">
    <property type="entry name" value="MS_channel_C"/>
</dbReference>
<dbReference type="InterPro" id="IPR010920">
    <property type="entry name" value="LSM_dom_sf"/>
</dbReference>
<dbReference type="SUPFAM" id="SSF50182">
    <property type="entry name" value="Sm-like ribonucleoproteins"/>
    <property type="match status" value="1"/>
</dbReference>
<dbReference type="Gene3D" id="2.30.30.60">
    <property type="match status" value="1"/>
</dbReference>
<feature type="transmembrane region" description="Helical" evidence="7">
    <location>
        <begin position="168"/>
        <end position="189"/>
    </location>
</feature>
<dbReference type="PANTHER" id="PTHR30347:SF1">
    <property type="entry name" value="MECHANOSENSITIVE CHANNEL MSCK"/>
    <property type="match status" value="1"/>
</dbReference>
<dbReference type="InterPro" id="IPR023408">
    <property type="entry name" value="MscS_beta-dom_sf"/>
</dbReference>
<dbReference type="Pfam" id="PF00924">
    <property type="entry name" value="MS_channel_2nd"/>
    <property type="match status" value="1"/>
</dbReference>
<evidence type="ECO:0000256" key="5">
    <source>
        <dbReference type="ARBA" id="ARBA00022989"/>
    </source>
</evidence>